<proteinExistence type="predicted"/>
<dbReference type="SUPFAM" id="SSF81383">
    <property type="entry name" value="F-box domain"/>
    <property type="match status" value="1"/>
</dbReference>
<dbReference type="EMBL" id="CAVMBE010000032">
    <property type="protein sequence ID" value="CAK4028350.1"/>
    <property type="molecule type" value="Genomic_DNA"/>
</dbReference>
<dbReference type="CDD" id="cd09917">
    <property type="entry name" value="F-box_SF"/>
    <property type="match status" value="1"/>
</dbReference>
<comment type="caution">
    <text evidence="2">The sequence shown here is derived from an EMBL/GenBank/DDBJ whole genome shotgun (WGS) entry which is preliminary data.</text>
</comment>
<dbReference type="Proteomes" id="UP001296104">
    <property type="component" value="Unassembled WGS sequence"/>
</dbReference>
<keyword evidence="3" id="KW-1185">Reference proteome</keyword>
<dbReference type="Gene3D" id="1.20.1280.50">
    <property type="match status" value="1"/>
</dbReference>
<evidence type="ECO:0000259" key="1">
    <source>
        <dbReference type="PROSITE" id="PS50181"/>
    </source>
</evidence>
<dbReference type="InterPro" id="IPR036047">
    <property type="entry name" value="F-box-like_dom_sf"/>
</dbReference>
<reference evidence="2" key="1">
    <citation type="submission" date="2023-11" db="EMBL/GenBank/DDBJ databases">
        <authorList>
            <person name="Alioto T."/>
            <person name="Alioto T."/>
            <person name="Gomez Garrido J."/>
        </authorList>
    </citation>
    <scope>NUCLEOTIDE SEQUENCE</scope>
</reference>
<evidence type="ECO:0000313" key="3">
    <source>
        <dbReference type="Proteomes" id="UP001296104"/>
    </source>
</evidence>
<dbReference type="Pfam" id="PF12937">
    <property type="entry name" value="F-box-like"/>
    <property type="match status" value="1"/>
</dbReference>
<protein>
    <recommendedName>
        <fullName evidence="1">F-box domain-containing protein</fullName>
    </recommendedName>
</protein>
<sequence>MSHSLERVLGVRQTSKAATSLPLELQQQIFSYLDTRSFYAARKVCQYWHFASTDAVPLAKQLQRLPILPRVDAATSTPSQLYDLFDEAARTLMVGVKTERTHDKPGLLTKASKLGFPINPRVTATTNGNKTVTLNGRVIGLFDTSGDTPVCLAQRPLNDLKETVGSGPWLNIQPNSYNELALSSDGSLLAIAQERTIQIYNLLDEPDSFTISEYVSSASGHYICGLDFEQDDYVLRVRLSGKGAVVYLGTPQGVEEAGTKATMQHWKSRAGLKHTFVDSSLLAVSSSSRNPDDHAPRISGLQLLRPFENGYLFAGQKHGGGESSHYILGHVKCSISGTSQTLTAEPANVAILERLESFLSSWDFTLDSSSEGGIGLWENMPSAHEHHPRFTMTLDKCFLALAERDKKRIRPAPLTQLFVYRLPTEQELRATLAQTQADRKGTWTTLAGFLDKLETERPQAEHQPVVPPPRLQYTVPRVPLCLSTIQGDITDMTFHSVDESTCSISASTDETTRTWLLQEM</sequence>
<accession>A0AAI8YZT8</accession>
<evidence type="ECO:0000313" key="2">
    <source>
        <dbReference type="EMBL" id="CAK4028350.1"/>
    </source>
</evidence>
<name>A0AAI8YZT8_9PEZI</name>
<dbReference type="SMART" id="SM00256">
    <property type="entry name" value="FBOX"/>
    <property type="match status" value="1"/>
</dbReference>
<feature type="domain" description="F-box" evidence="1">
    <location>
        <begin position="15"/>
        <end position="65"/>
    </location>
</feature>
<organism evidence="2 3">
    <name type="scientific">Lecanosticta acicola</name>
    <dbReference type="NCBI Taxonomy" id="111012"/>
    <lineage>
        <taxon>Eukaryota</taxon>
        <taxon>Fungi</taxon>
        <taxon>Dikarya</taxon>
        <taxon>Ascomycota</taxon>
        <taxon>Pezizomycotina</taxon>
        <taxon>Dothideomycetes</taxon>
        <taxon>Dothideomycetidae</taxon>
        <taxon>Mycosphaerellales</taxon>
        <taxon>Mycosphaerellaceae</taxon>
        <taxon>Lecanosticta</taxon>
    </lineage>
</organism>
<gene>
    <name evidence="2" type="ORF">LECACI_7A005143</name>
</gene>
<dbReference type="AlphaFoldDB" id="A0AAI8YZT8"/>
<dbReference type="PROSITE" id="PS50181">
    <property type="entry name" value="FBOX"/>
    <property type="match status" value="1"/>
</dbReference>
<dbReference type="InterPro" id="IPR001810">
    <property type="entry name" value="F-box_dom"/>
</dbReference>